<dbReference type="AlphaFoldDB" id="A0A291M394"/>
<accession>A0A291M394</accession>
<keyword evidence="2" id="KW-1185">Reference proteome</keyword>
<dbReference type="Proteomes" id="UP000219050">
    <property type="component" value="Chromosome"/>
</dbReference>
<proteinExistence type="predicted"/>
<evidence type="ECO:0000313" key="1">
    <source>
        <dbReference type="EMBL" id="ATI43436.1"/>
    </source>
</evidence>
<name>A0A291M394_9RHOB</name>
<dbReference type="EMBL" id="CP021404">
    <property type="protein sequence ID" value="ATI43436.1"/>
    <property type="molecule type" value="Genomic_DNA"/>
</dbReference>
<organism evidence="1 2">
    <name type="scientific">Pacificitalea manganoxidans</name>
    <dbReference type="NCBI Taxonomy" id="1411902"/>
    <lineage>
        <taxon>Bacteria</taxon>
        <taxon>Pseudomonadati</taxon>
        <taxon>Pseudomonadota</taxon>
        <taxon>Alphaproteobacteria</taxon>
        <taxon>Rhodobacterales</taxon>
        <taxon>Paracoccaceae</taxon>
        <taxon>Pacificitalea</taxon>
    </lineage>
</organism>
<dbReference type="PROSITE" id="PS51257">
    <property type="entry name" value="PROKAR_LIPOPROTEIN"/>
    <property type="match status" value="1"/>
</dbReference>
<sequence length="251" mass="25603">MSGATRPDTAAGRASFARLGLGALALTLVAACQPEVPDSAAGVGFGDYTTYREARDAELRTSDAVLPPEATGAPAVRNGAIVSAPLSAPGTSAAAVLPAPAGVADQGVTVAVTPPRVAGSSDAAISDEQSFQAVSARESIESDAERLERQRAAYVQVEATPVPQRTGDAGPNIVAYALSTTNAKGQPVYSRGLFTSDSRAARNCAQYPSPDLAQIAFLKAGGPQKDRMSLDPDGDGYACGWDPAPFRAVRG</sequence>
<dbReference type="KEGG" id="cmag:CBW24_11775"/>
<gene>
    <name evidence="1" type="ORF">CBW24_11775</name>
</gene>
<evidence type="ECO:0000313" key="2">
    <source>
        <dbReference type="Proteomes" id="UP000219050"/>
    </source>
</evidence>
<dbReference type="OrthoDB" id="7951357at2"/>
<protein>
    <recommendedName>
        <fullName evidence="3">Excalibur calcium-binding domain-containing protein</fullName>
    </recommendedName>
</protein>
<evidence type="ECO:0008006" key="3">
    <source>
        <dbReference type="Google" id="ProtNLM"/>
    </source>
</evidence>
<reference evidence="1 2" key="1">
    <citation type="submission" date="2017-05" db="EMBL/GenBank/DDBJ databases">
        <title>Comparative genomic and metabolic analysis of manganese-oxidizing mechanisms in Celeribater manganoxidans DY25T: its adaption to the environment of polymetallic nodule.</title>
        <authorList>
            <person name="Wang X."/>
        </authorList>
    </citation>
    <scope>NUCLEOTIDE SEQUENCE [LARGE SCALE GENOMIC DNA]</scope>
    <source>
        <strain evidence="1 2">DY25</strain>
    </source>
</reference>